<dbReference type="KEGG" id="dme:Dmel_CG17601"/>
<dbReference type="InParanoid" id="Q9VR65"/>
<dbReference type="PhylomeDB" id="Q9VR65"/>
<reference evidence="2 4" key="3">
    <citation type="journal article" date="2002" name="Genome Biol.">
        <title>Annotation of the Drosophila melanogaster euchromatic genome: a systematic review.</title>
        <authorList>
            <person name="Misra S."/>
            <person name="Crosby M.A."/>
            <person name="Mungall C.J."/>
            <person name="Matthews B.B."/>
            <person name="Campbell K.S."/>
            <person name="Hradecky P."/>
            <person name="Huang Y."/>
            <person name="Kaminker J.S."/>
            <person name="Millburn G.H."/>
            <person name="Prochnik S.E."/>
            <person name="Smith C.D."/>
            <person name="Tupy J.L."/>
            <person name="Whitfied E.J."/>
            <person name="Bayraktaroglu L."/>
            <person name="Berman B.P."/>
            <person name="Bettencourt B.R."/>
            <person name="Celniker S.E."/>
            <person name="de Grey A.D."/>
            <person name="Drysdale R.A."/>
            <person name="Harris N.L."/>
            <person name="Richter J."/>
            <person name="Russo S."/>
            <person name="Schroeder A.J."/>
            <person name="Shu S.Q."/>
            <person name="Stapleton M."/>
            <person name="Yamada C."/>
            <person name="Ashburner M."/>
            <person name="Gelbart W.M."/>
            <person name="Rubin G.M."/>
            <person name="Lewis S.E."/>
        </authorList>
    </citation>
    <scope>GENOME REANNOTATION</scope>
    <source>
        <strain evidence="4">Berkeley</strain>
    </source>
</reference>
<reference evidence="2 4" key="1">
    <citation type="journal article" date="2000" name="Science">
        <title>The genome sequence of Drosophila melanogaster.</title>
        <authorList>
            <person name="Adams M.D."/>
            <person name="Celniker S.E."/>
            <person name="Holt R.A."/>
            <person name="Evans C.A."/>
            <person name="Gocayne J.D."/>
            <person name="Amanatides P.G."/>
            <person name="Scherer S.E."/>
            <person name="Li P.W."/>
            <person name="Hoskins R.A."/>
            <person name="Galle R.F."/>
            <person name="George R.A."/>
            <person name="Lewis S.E."/>
            <person name="Richards S."/>
            <person name="Ashburner M."/>
            <person name="Henderson S.N."/>
            <person name="Sutton G.G."/>
            <person name="Wortman J.R."/>
            <person name="Yandell M.D."/>
            <person name="Zhang Q."/>
            <person name="Chen L.X."/>
            <person name="Brandon R.C."/>
            <person name="Rogers Y.H."/>
            <person name="Blazej R.G."/>
            <person name="Champe M."/>
            <person name="Pfeiffer B.D."/>
            <person name="Wan K.H."/>
            <person name="Doyle C."/>
            <person name="Baxter E.G."/>
            <person name="Helt G."/>
            <person name="Nelson C.R."/>
            <person name="Gabor G.L."/>
            <person name="Abril J.F."/>
            <person name="Agbayani A."/>
            <person name="An H.J."/>
            <person name="Andrews-Pfannkoch C."/>
            <person name="Baldwin D."/>
            <person name="Ballew R.M."/>
            <person name="Basu A."/>
            <person name="Baxendale J."/>
            <person name="Bayraktaroglu L."/>
            <person name="Beasley E.M."/>
            <person name="Beeson K.Y."/>
            <person name="Benos P.V."/>
            <person name="Berman B.P."/>
            <person name="Bhandari D."/>
            <person name="Bolshakov S."/>
            <person name="Borkova D."/>
            <person name="Botchan M.R."/>
            <person name="Bouck J."/>
            <person name="Brokstein P."/>
            <person name="Brottier P."/>
            <person name="Burtis K.C."/>
            <person name="Busam D.A."/>
            <person name="Butler H."/>
            <person name="Cadieu E."/>
            <person name="Center A."/>
            <person name="Chandra I."/>
            <person name="Cherry J.M."/>
            <person name="Cawley S."/>
            <person name="Dahlke C."/>
            <person name="Davenport L.B."/>
            <person name="Davies P."/>
            <person name="de Pablos B."/>
            <person name="Delcher A."/>
            <person name="Deng Z."/>
            <person name="Mays A.D."/>
            <person name="Dew I."/>
            <person name="Dietz S.M."/>
            <person name="Dodson K."/>
            <person name="Doup L.E."/>
            <person name="Downes M."/>
            <person name="Dugan-Rocha S."/>
            <person name="Dunkov B.C."/>
            <person name="Dunn P."/>
            <person name="Durbin K.J."/>
            <person name="Evangelista C.C."/>
            <person name="Ferraz C."/>
            <person name="Ferriera S."/>
            <person name="Fleischmann W."/>
            <person name="Fosler C."/>
            <person name="Gabrielian A.E."/>
            <person name="Garg N.S."/>
            <person name="Gelbart W.M."/>
            <person name="Glasser K."/>
            <person name="Glodek A."/>
            <person name="Gong F."/>
            <person name="Gorrell J.H."/>
            <person name="Gu Z."/>
            <person name="Guan P."/>
            <person name="Harris M."/>
            <person name="Harris N.L."/>
            <person name="Harvey D."/>
            <person name="Heiman T.J."/>
            <person name="Hernandez J.R."/>
            <person name="Houck J."/>
            <person name="Hostin D."/>
            <person name="Houston K.A."/>
            <person name="Howland T.J."/>
            <person name="Wei M.H."/>
            <person name="Ibegwam C."/>
            <person name="Jalali M."/>
            <person name="Kalush F."/>
            <person name="Karpen G.H."/>
            <person name="Ke Z."/>
            <person name="Kennison J.A."/>
            <person name="Ketchum K.A."/>
            <person name="Kimmel B.E."/>
            <person name="Kodira C.D."/>
            <person name="Kraft C."/>
            <person name="Kravitz S."/>
            <person name="Kulp D."/>
            <person name="Lai Z."/>
            <person name="Lasko P."/>
            <person name="Lei Y."/>
            <person name="Levitsky A.A."/>
            <person name="Li J."/>
            <person name="Li Z."/>
            <person name="Liang Y."/>
            <person name="Lin X."/>
            <person name="Liu X."/>
            <person name="Mattei B."/>
            <person name="McIntosh T.C."/>
            <person name="McLeod M.P."/>
            <person name="McPherson D."/>
            <person name="Merkulov G."/>
            <person name="Milshina N.V."/>
            <person name="Mobarry C."/>
            <person name="Morris J."/>
            <person name="Moshrefi A."/>
            <person name="Mount S.M."/>
            <person name="Moy M."/>
            <person name="Murphy B."/>
            <person name="Murphy L."/>
            <person name="Muzny D.M."/>
            <person name="Nelson D.L."/>
            <person name="Nelson D.R."/>
            <person name="Nelson K.A."/>
            <person name="Nixon K."/>
            <person name="Nusskern D.R."/>
            <person name="Pacleb J.M."/>
            <person name="Palazzolo M."/>
            <person name="Pittman G.S."/>
            <person name="Pan S."/>
            <person name="Pollard J."/>
            <person name="Puri V."/>
            <person name="Reese M.G."/>
            <person name="Reinert K."/>
            <person name="Remington K."/>
            <person name="Saunders R.D."/>
            <person name="Scheeler F."/>
            <person name="Shen H."/>
            <person name="Shue B.C."/>
            <person name="Siden-Kiamos I."/>
            <person name="Simpson M."/>
            <person name="Skupski M.P."/>
            <person name="Smith T."/>
            <person name="Spier E."/>
            <person name="Spradling A.C."/>
            <person name="Stapleton M."/>
            <person name="Strong R."/>
            <person name="Sun E."/>
            <person name="Svirskas R."/>
            <person name="Tector C."/>
            <person name="Turner R."/>
            <person name="Venter E."/>
            <person name="Wang A.H."/>
            <person name="Wang X."/>
            <person name="Wang Z.Y."/>
            <person name="Wassarman D.A."/>
            <person name="Weinstock G.M."/>
            <person name="Weissenbach J."/>
            <person name="Williams S.M."/>
            <person name="WoodageT"/>
            <person name="Worley K.C."/>
            <person name="Wu D."/>
            <person name="Yang S."/>
            <person name="Yao Q.A."/>
            <person name="Ye J."/>
            <person name="Yeh R.F."/>
            <person name="Zaveri J.S."/>
            <person name="Zhan M."/>
            <person name="Zhang G."/>
            <person name="Zhao Q."/>
            <person name="Zheng L."/>
            <person name="Zheng X.H."/>
            <person name="Zhong F.N."/>
            <person name="Zhong W."/>
            <person name="Zhou X."/>
            <person name="Zhu S."/>
            <person name="Zhu X."/>
            <person name="Smith H.O."/>
            <person name="Gibbs R.A."/>
            <person name="Myers E.W."/>
            <person name="Rubin G.M."/>
            <person name="Venter J.C."/>
        </authorList>
    </citation>
    <scope>NUCLEOTIDE SEQUENCE [LARGE SCALE GENOMIC DNA]</scope>
    <source>
        <strain evidence="4">Berkeley</strain>
    </source>
</reference>
<dbReference type="VEuPathDB" id="VectorBase:FBgn0031197"/>
<accession>Q9VR65</accession>
<gene>
    <name evidence="2" type="primary">Dmel\CG17601</name>
    <name evidence="2 3" type="ORF">CG17601</name>
    <name evidence="2" type="ORF">Dmel_CG17601</name>
</gene>
<name>Q9VR65_DROME</name>
<dbReference type="FlyBase" id="FBgn0031197">
    <property type="gene designation" value="CG17601"/>
</dbReference>
<reference evidence="2 4" key="11">
    <citation type="journal article" date="2015" name="Genome Res.">
        <title>The Release 6 reference sequence of the Drosophila melanogaster genome.</title>
        <authorList>
            <person name="Hoskins R.A."/>
            <person name="Carlson J.W."/>
            <person name="Wan K.H."/>
            <person name="Park S."/>
            <person name="Mendez I."/>
            <person name="Galle S.E."/>
            <person name="Booth B.W."/>
            <person name="Pfeiffer B.D."/>
            <person name="George R.A."/>
            <person name="Svirskas R."/>
            <person name="Krzywinski M."/>
            <person name="Schein J."/>
            <person name="Accardo M.C."/>
            <person name="Damia E."/>
            <person name="Messina G."/>
            <person name="Mendez-Lago M."/>
            <person name="de Pablos B."/>
            <person name="Demakova O.V."/>
            <person name="Andreyeva E.N."/>
            <person name="Boldyreva L.V."/>
            <person name="Marra M."/>
            <person name="Carvalho A.B."/>
            <person name="Dimitri P."/>
            <person name="Villasante A."/>
            <person name="Zhimulev I.F."/>
            <person name="Rubin G.M."/>
            <person name="Karpen G.H."/>
            <person name="Celniker S.E."/>
        </authorList>
    </citation>
    <scope>NUCLEOTIDE SEQUENCE [LARGE SCALE GENOMIC DNA]</scope>
    <source>
        <strain evidence="4">Berkeley</strain>
    </source>
</reference>
<dbReference type="EMBL" id="AE014298">
    <property type="protein sequence ID" value="AAF50941.1"/>
    <property type="molecule type" value="Genomic_DNA"/>
</dbReference>
<feature type="region of interest" description="Disordered" evidence="1">
    <location>
        <begin position="185"/>
        <end position="220"/>
    </location>
</feature>
<dbReference type="Proteomes" id="UP000000803">
    <property type="component" value="Chromosome X"/>
</dbReference>
<proteinExistence type="predicted"/>
<evidence type="ECO:0000313" key="2">
    <source>
        <dbReference type="EMBL" id="AAF50941.1"/>
    </source>
</evidence>
<reference evidence="2 4" key="9">
    <citation type="journal article" date="2015" name="G3 (Bethesda)">
        <title>Gene Model Annotations for Drosophila melanogaster: Impact of High-Throughput Data.</title>
        <authorList>
            <consortium name="FlyBase Consortium"/>
            <person name="Matthews B.B."/>
            <person name="Dos Santos G."/>
            <person name="Crosby M.A."/>
            <person name="Emmert D.B."/>
            <person name="St Pierre S.E."/>
            <person name="Gramates L.S."/>
            <person name="Zhou P."/>
            <person name="Schroeder A.J."/>
            <person name="Falls K."/>
            <person name="Strelets V."/>
            <person name="Russo S.M."/>
            <person name="Gelbart W.M."/>
            <person name="null"/>
        </authorList>
    </citation>
    <scope>NUCLEOTIDE SEQUENCE [LARGE SCALE GENOMIC DNA]</scope>
    <source>
        <strain evidence="4">Berkeley</strain>
    </source>
</reference>
<feature type="compositionally biased region" description="Basic and acidic residues" evidence="1">
    <location>
        <begin position="191"/>
        <end position="212"/>
    </location>
</feature>
<dbReference type="FunCoup" id="Q9VR65">
    <property type="interactions" value="28"/>
</dbReference>
<sequence length="220" mass="24914">MAPRKRISRIASRSVATVEQFTKRINCRSVGTQTDILAKGPAKRKKVENKVKLLDSQPLSSQYLAIHLMPAINPLATETINRRPDTFSYFLPGPNEKSCQAVADRIADASDRVITASSGERQINHLKSVVSNRREEANQWDRNRLEILLAQINGDPPPRWNSATQLWLEVDMLEKRIEAYDQEELQNAKNRNLDRKLDGGQDKGPSDEKDQQTLKTLKAT</sequence>
<reference evidence="2 4" key="4">
    <citation type="journal article" date="2002" name="Genome Biol.">
        <title>The transposable elements of the Drosophila melanogaster euchromatin: a genomics perspective.</title>
        <authorList>
            <person name="Kaminker J.S."/>
            <person name="Bergman C.M."/>
            <person name="Kronmiller B."/>
            <person name="Carlson J."/>
            <person name="Svirskas R."/>
            <person name="Patel S."/>
            <person name="Frise E."/>
            <person name="Wheeler D.A."/>
            <person name="Lewis S.E."/>
            <person name="Rubin G.M."/>
            <person name="Ashburner M."/>
            <person name="Celniker S.E."/>
        </authorList>
    </citation>
    <scope>NUCLEOTIDE SEQUENCE [LARGE SCALE GENOMIC DNA]</scope>
    <source>
        <strain evidence="4">Berkeley</strain>
    </source>
</reference>
<dbReference type="IntAct" id="Q9VR65">
    <property type="interactions" value="5"/>
</dbReference>
<dbReference type="RefSeq" id="NP_608471.1">
    <property type="nucleotide sequence ID" value="NM_134627.2"/>
</dbReference>
<reference evidence="2 4" key="8">
    <citation type="journal article" date="2007" name="Science">
        <title>Sequence finishing and mapping of Drosophila melanogaster heterochromatin.</title>
        <authorList>
            <person name="Hoskins R.A."/>
            <person name="Carlson J.W."/>
            <person name="Kennedy C."/>
            <person name="Acevedo D."/>
            <person name="Evans-Holm M."/>
            <person name="Frise E."/>
            <person name="Wan K.H."/>
            <person name="Park S."/>
            <person name="Mendez-Lago M."/>
            <person name="Rossi F."/>
            <person name="Villasante A."/>
            <person name="Dimitri P."/>
            <person name="Karpen G.H."/>
            <person name="Celniker S.E."/>
        </authorList>
    </citation>
    <scope>NUCLEOTIDE SEQUENCE [LARGE SCALE GENOMIC DNA]</scope>
    <source>
        <strain evidence="4">Berkeley</strain>
    </source>
</reference>
<dbReference type="DNASU" id="33143"/>
<keyword evidence="4" id="KW-1185">Reference proteome</keyword>
<organism evidence="2 4">
    <name type="scientific">Drosophila melanogaster</name>
    <name type="common">Fruit fly</name>
    <dbReference type="NCBI Taxonomy" id="7227"/>
    <lineage>
        <taxon>Eukaryota</taxon>
        <taxon>Metazoa</taxon>
        <taxon>Ecdysozoa</taxon>
        <taxon>Arthropoda</taxon>
        <taxon>Hexapoda</taxon>
        <taxon>Insecta</taxon>
        <taxon>Pterygota</taxon>
        <taxon>Neoptera</taxon>
        <taxon>Endopterygota</taxon>
        <taxon>Diptera</taxon>
        <taxon>Brachycera</taxon>
        <taxon>Muscomorpha</taxon>
        <taxon>Ephydroidea</taxon>
        <taxon>Drosophilidae</taxon>
        <taxon>Drosophila</taxon>
        <taxon>Sophophora</taxon>
    </lineage>
</organism>
<dbReference type="PaxDb" id="7227-FBpp0077053"/>
<dbReference type="AGR" id="FB:FBgn0031197"/>
<dbReference type="UCSC" id="CG17601-RA">
    <property type="organism name" value="d. melanogaster"/>
</dbReference>
<reference evidence="2 4" key="7">
    <citation type="journal article" date="2007" name="Science">
        <title>The Release 5.1 annotation of Drosophila melanogaster heterochromatin.</title>
        <authorList>
            <person name="Smith C.D."/>
            <person name="Shu S."/>
            <person name="Mungall C.J."/>
            <person name="Karpen G.H."/>
        </authorList>
    </citation>
    <scope>NUCLEOTIDE SEQUENCE [LARGE SCALE GENOMIC DNA]</scope>
    <source>
        <strain evidence="4">Berkeley</strain>
    </source>
</reference>
<evidence type="ECO:0000256" key="1">
    <source>
        <dbReference type="SAM" id="MobiDB-lite"/>
    </source>
</evidence>
<protein>
    <submittedName>
        <fullName evidence="2">Uncharacterized protein</fullName>
    </submittedName>
</protein>
<evidence type="ECO:0000313" key="4">
    <source>
        <dbReference type="Proteomes" id="UP000000803"/>
    </source>
</evidence>
<reference evidence="2 4" key="6">
    <citation type="journal article" date="2005" name="PLoS Comput. Biol.">
        <title>Combined evidence annotation of transposable elements in genome sequences.</title>
        <authorList>
            <person name="Quesneville H."/>
            <person name="Bergman C.M."/>
            <person name="Andrieu O."/>
            <person name="Autard D."/>
            <person name="Nouaud D."/>
            <person name="Ashburner M."/>
            <person name="Anxolabehere D."/>
        </authorList>
    </citation>
    <scope>NUCLEOTIDE SEQUENCE [LARGE SCALE GENOMIC DNA]</scope>
    <source>
        <strain evidence="4">Berkeley</strain>
    </source>
</reference>
<dbReference type="ExpressionAtlas" id="Q9VR65">
    <property type="expression patterns" value="baseline and differential"/>
</dbReference>
<dbReference type="BioGRID-ORCS" id="33143">
    <property type="hits" value="0 hits in 1 CRISPR screen"/>
</dbReference>
<dbReference type="eggNOG" id="ENOG502T83K">
    <property type="taxonomic scope" value="Eukaryota"/>
</dbReference>
<dbReference type="OMA" id="REEANQW"/>
<dbReference type="HOGENOM" id="CLU_1257232_0_0_1"/>
<dbReference type="Bgee" id="FBgn0031197">
    <property type="expression patterns" value="Expressed in spermatocyte in multicellular organism and 6 other cell types or tissues"/>
</dbReference>
<reference evidence="2 4" key="2">
    <citation type="journal article" date="2002" name="Genome Biol.">
        <title>Finishing a whole-genome shotgun: release 3 of the Drosophila melanogaster euchromatic genome sequence.</title>
        <authorList>
            <person name="Celniker S.E."/>
            <person name="Wheeler D.A."/>
            <person name="Kronmiller B."/>
            <person name="Carlson J.W."/>
            <person name="Halpern A."/>
            <person name="Patel S."/>
            <person name="Adams M."/>
            <person name="Champe M."/>
            <person name="Dugan S.P."/>
            <person name="Frise E."/>
            <person name="Hodgson A."/>
            <person name="George R.A."/>
            <person name="Hoskins R.A."/>
            <person name="Laverty T."/>
            <person name="Muzny D.M."/>
            <person name="Nelson C.R."/>
            <person name="Pacleb J.M."/>
            <person name="Park S."/>
            <person name="Pfeiffer B.D."/>
            <person name="Richards S."/>
            <person name="Sodergren E.J."/>
            <person name="Svirskas R."/>
            <person name="Tabor P.E."/>
            <person name="Wan K."/>
            <person name="Stapleton M."/>
            <person name="Sutton G.G."/>
            <person name="Venter C."/>
            <person name="Weinstock G."/>
            <person name="Scherer S.E."/>
            <person name="Myers E.W."/>
            <person name="Gibbs R.A."/>
            <person name="Rubin G.M."/>
        </authorList>
    </citation>
    <scope>NUCLEOTIDE SEQUENCE [LARGE SCALE GENOMIC DNA]</scope>
    <source>
        <strain evidence="4">Berkeley</strain>
    </source>
</reference>
<dbReference type="GeneID" id="33143"/>
<reference evidence="2 4" key="5">
    <citation type="journal article" date="2002" name="Genome Biol.">
        <title>Heterochromatic sequences in a Drosophila whole-genome shotgun assembly.</title>
        <authorList>
            <person name="Hoskins R.A."/>
            <person name="Smith C.D."/>
            <person name="Carlson J.W."/>
            <person name="Carvalho A.B."/>
            <person name="Halpern A."/>
            <person name="Kaminker J.S."/>
            <person name="Kennedy C."/>
            <person name="Mungall C.J."/>
            <person name="Sullivan B.A."/>
            <person name="Sutton G.G."/>
            <person name="Yasuhara J.C."/>
            <person name="Wakimoto B.T."/>
            <person name="Myers E.W."/>
            <person name="Celniker S.E."/>
            <person name="Rubin G.M."/>
            <person name="Karpen G.H."/>
        </authorList>
    </citation>
    <scope>NUCLEOTIDE SEQUENCE [LARGE SCALE GENOMIC DNA]</scope>
    <source>
        <strain evidence="4">Berkeley</strain>
    </source>
</reference>
<dbReference type="STRING" id="7227.FBpp0077053"/>
<dbReference type="SMR" id="Q9VR65"/>
<dbReference type="OrthoDB" id="8057317at2759"/>
<reference evidence="2 4" key="10">
    <citation type="journal article" date="2015" name="G3 (Bethesda)">
        <title>Gene Model Annotations for Drosophila melanogaster: The Rule-Benders.</title>
        <authorList>
            <consortium name="FlyBase Consortium"/>
            <person name="Crosby M.A."/>
            <person name="Gramates L.S."/>
            <person name="Dos Santos G."/>
            <person name="Matthews B.B."/>
            <person name="St Pierre S.E."/>
            <person name="Zhou P."/>
            <person name="Schroeder A.J."/>
            <person name="Falls K."/>
            <person name="Emmert D.B."/>
            <person name="Russo S.M."/>
            <person name="Gelbart W.M."/>
            <person name="null"/>
        </authorList>
    </citation>
    <scope>NUCLEOTIDE SEQUENCE [LARGE SCALE GENOMIC DNA]</scope>
    <source>
        <strain evidence="4">Berkeley</strain>
    </source>
</reference>
<evidence type="ECO:0000313" key="3">
    <source>
        <dbReference type="FlyBase" id="FBgn0031197"/>
    </source>
</evidence>
<dbReference type="AlphaFoldDB" id="Q9VR65"/>